<evidence type="ECO:0000259" key="1">
    <source>
        <dbReference type="Pfam" id="PF03354"/>
    </source>
</evidence>
<dbReference type="InterPro" id="IPR046462">
    <property type="entry name" value="TerL_nuclease"/>
</dbReference>
<dbReference type="Gene3D" id="3.40.50.300">
    <property type="entry name" value="P-loop containing nucleotide triphosphate hydrolases"/>
    <property type="match status" value="1"/>
</dbReference>
<accession>D1PNC7</accession>
<comment type="caution">
    <text evidence="3">The sequence shown here is derived from an EMBL/GenBank/DDBJ whole genome shotgun (WGS) entry which is preliminary data.</text>
</comment>
<dbReference type="OrthoDB" id="9760250at2"/>
<dbReference type="GO" id="GO:0004519">
    <property type="term" value="F:endonuclease activity"/>
    <property type="evidence" value="ECO:0007669"/>
    <property type="project" value="InterPro"/>
</dbReference>
<dbReference type="AlphaFoldDB" id="D1PNC7"/>
<feature type="domain" description="Terminase large subunit-like endonuclease" evidence="2">
    <location>
        <begin position="261"/>
        <end position="533"/>
    </location>
</feature>
<evidence type="ECO:0000313" key="4">
    <source>
        <dbReference type="Proteomes" id="UP000003438"/>
    </source>
</evidence>
<dbReference type="eggNOG" id="COG4626">
    <property type="taxonomic scope" value="Bacteria"/>
</dbReference>
<dbReference type="InterPro" id="IPR005021">
    <property type="entry name" value="Terminase_largesu-like"/>
</dbReference>
<gene>
    <name evidence="3" type="ORF">SUBVAR_05848</name>
</gene>
<evidence type="ECO:0000259" key="2">
    <source>
        <dbReference type="Pfam" id="PF20441"/>
    </source>
</evidence>
<dbReference type="STRING" id="411471.SUBVAR_05848"/>
<sequence>MLNYILAYYQAIQNGSEVVGRWVRLMYEYVVKGLQSQSFFFDQKKANKAIRFIETFCHHCEGRNDLLKLELWQKAFVSVVFGVVGADGLRQFREVVLIIARKNGKSLFAAAIIAYCIYLDGEYGAKVYCVAPKLDQAEIVYSAFWQTIQKEPELAARIKRRKSDFYIAETNSSVKKIAFNAKKSDGFNPSLTVCDEIASWPGQAGLKQYEVMKSALGARKQPLILSISTSGYENEGIYDELIKRSTRFLLGDSRERRLAPFLYMIDDIDKWNDINELRKSNPNLGVSVSVDYLLEEIAVAEGSLSKKAEFLTKYCNIKQNSSQAWLSNQAVEKACGDPLDLAQFRDCYCVGGIDLSRTTDLTACTAVIEKDGRLYVFAHFFLPAERLEEATARDGLPYDIYVQRGFLTLSGDNFVNYHDCFDWFRALVEQYQIYPLKVGYDRYTAQYLVQDMKQYGFHMDDVFQGFNLTPVICETEGLMRDGAFDIGDNDLLKVHLLDMATKTEAESGRCRPVKLSAKAHIDGGAALLDAMTVRQKYYAEIGEQLKNAS</sequence>
<dbReference type="Pfam" id="PF03354">
    <property type="entry name" value="TerL_ATPase"/>
    <property type="match status" value="1"/>
</dbReference>
<dbReference type="InterPro" id="IPR046461">
    <property type="entry name" value="TerL_ATPase"/>
</dbReference>
<dbReference type="Pfam" id="PF20441">
    <property type="entry name" value="TerL_nuclease"/>
    <property type="match status" value="1"/>
</dbReference>
<organism evidence="3 4">
    <name type="scientific">Subdoligranulum variabile DSM 15176</name>
    <dbReference type="NCBI Taxonomy" id="411471"/>
    <lineage>
        <taxon>Bacteria</taxon>
        <taxon>Bacillati</taxon>
        <taxon>Bacillota</taxon>
        <taxon>Clostridia</taxon>
        <taxon>Eubacteriales</taxon>
        <taxon>Oscillospiraceae</taxon>
        <taxon>Subdoligranulum</taxon>
    </lineage>
</organism>
<dbReference type="PANTHER" id="PTHR41287:SF1">
    <property type="entry name" value="PROTEIN YMFN"/>
    <property type="match status" value="1"/>
</dbReference>
<dbReference type="PANTHER" id="PTHR41287">
    <property type="match status" value="1"/>
</dbReference>
<protein>
    <submittedName>
        <fullName evidence="3">Phage terminase, large subunit</fullName>
    </submittedName>
</protein>
<dbReference type="EMBL" id="ACBY02000023">
    <property type="protein sequence ID" value="EFB76062.1"/>
    <property type="molecule type" value="Genomic_DNA"/>
</dbReference>
<dbReference type="RefSeq" id="WP_007047222.1">
    <property type="nucleotide sequence ID" value="NZ_GG704769.1"/>
</dbReference>
<reference evidence="3" key="1">
    <citation type="submission" date="2009-12" db="EMBL/GenBank/DDBJ databases">
        <authorList>
            <person name="Weinstock G."/>
            <person name="Sodergren E."/>
            <person name="Clifton S."/>
            <person name="Fulton L."/>
            <person name="Fulton B."/>
            <person name="Courtney L."/>
            <person name="Fronick C."/>
            <person name="Harrison M."/>
            <person name="Strong C."/>
            <person name="Farmer C."/>
            <person name="Delahaunty K."/>
            <person name="Markovic C."/>
            <person name="Hall O."/>
            <person name="Minx P."/>
            <person name="Tomlinson C."/>
            <person name="Mitreva M."/>
            <person name="Nelson J."/>
            <person name="Hou S."/>
            <person name="Wollam A."/>
            <person name="Pepin K.H."/>
            <person name="Johnson M."/>
            <person name="Bhonagiri V."/>
            <person name="Nash W.E."/>
            <person name="Warren W."/>
            <person name="Chinwalla A."/>
            <person name="Mardis E.R."/>
            <person name="Wilson R.K."/>
        </authorList>
    </citation>
    <scope>NUCLEOTIDE SEQUENCE [LARGE SCALE GENOMIC DNA]</scope>
    <source>
        <strain evidence="3">DSM 15176</strain>
    </source>
</reference>
<keyword evidence="4" id="KW-1185">Reference proteome</keyword>
<name>D1PNC7_9FIRM</name>
<evidence type="ECO:0000313" key="3">
    <source>
        <dbReference type="EMBL" id="EFB76062.1"/>
    </source>
</evidence>
<feature type="domain" description="Terminase large subunit-like ATPase" evidence="1">
    <location>
        <begin position="72"/>
        <end position="243"/>
    </location>
</feature>
<dbReference type="HOGENOM" id="CLU_026632_6_1_9"/>
<proteinExistence type="predicted"/>
<dbReference type="InterPro" id="IPR027417">
    <property type="entry name" value="P-loop_NTPase"/>
</dbReference>
<dbReference type="Proteomes" id="UP000003438">
    <property type="component" value="Unassembled WGS sequence"/>
</dbReference>